<keyword evidence="2" id="KW-1185">Reference proteome</keyword>
<accession>A0A5J5AA00</accession>
<proteinExistence type="predicted"/>
<dbReference type="Proteomes" id="UP000325577">
    <property type="component" value="Linkage Group LG3"/>
</dbReference>
<sequence length="74" mass="8501">MNDDNLTPMATRLGSRFCSSMLNDTQIYLRALALSHPYQCQPLCSCFGALRRWPCSCGAELRRRDLLIGVHRLW</sequence>
<dbReference type="AlphaFoldDB" id="A0A5J5AA00"/>
<name>A0A5J5AA00_9ASTE</name>
<gene>
    <name evidence="1" type="ORF">F0562_007779</name>
</gene>
<evidence type="ECO:0000313" key="2">
    <source>
        <dbReference type="Proteomes" id="UP000325577"/>
    </source>
</evidence>
<organism evidence="1 2">
    <name type="scientific">Nyssa sinensis</name>
    <dbReference type="NCBI Taxonomy" id="561372"/>
    <lineage>
        <taxon>Eukaryota</taxon>
        <taxon>Viridiplantae</taxon>
        <taxon>Streptophyta</taxon>
        <taxon>Embryophyta</taxon>
        <taxon>Tracheophyta</taxon>
        <taxon>Spermatophyta</taxon>
        <taxon>Magnoliopsida</taxon>
        <taxon>eudicotyledons</taxon>
        <taxon>Gunneridae</taxon>
        <taxon>Pentapetalae</taxon>
        <taxon>asterids</taxon>
        <taxon>Cornales</taxon>
        <taxon>Nyssaceae</taxon>
        <taxon>Nyssa</taxon>
    </lineage>
</organism>
<protein>
    <submittedName>
        <fullName evidence="1">Uncharacterized protein</fullName>
    </submittedName>
</protein>
<reference evidence="1 2" key="1">
    <citation type="submission" date="2019-09" db="EMBL/GenBank/DDBJ databases">
        <title>A chromosome-level genome assembly of the Chinese tupelo Nyssa sinensis.</title>
        <authorList>
            <person name="Yang X."/>
            <person name="Kang M."/>
            <person name="Yang Y."/>
            <person name="Xiong H."/>
            <person name="Wang M."/>
            <person name="Zhang Z."/>
            <person name="Wang Z."/>
            <person name="Wu H."/>
            <person name="Ma T."/>
            <person name="Liu J."/>
            <person name="Xi Z."/>
        </authorList>
    </citation>
    <scope>NUCLEOTIDE SEQUENCE [LARGE SCALE GENOMIC DNA]</scope>
    <source>
        <strain evidence="1">J267</strain>
        <tissue evidence="1">Leaf</tissue>
    </source>
</reference>
<evidence type="ECO:0000313" key="1">
    <source>
        <dbReference type="EMBL" id="KAA8526121.1"/>
    </source>
</evidence>
<dbReference type="EMBL" id="CM018046">
    <property type="protein sequence ID" value="KAA8526121.1"/>
    <property type="molecule type" value="Genomic_DNA"/>
</dbReference>